<evidence type="ECO:0000313" key="1">
    <source>
        <dbReference type="EMBL" id="KAK7491326.1"/>
    </source>
</evidence>
<accession>A0ABD0KW72</accession>
<comment type="caution">
    <text evidence="1">The sequence shown here is derived from an EMBL/GenBank/DDBJ whole genome shotgun (WGS) entry which is preliminary data.</text>
</comment>
<name>A0ABD0KW72_9CAEN</name>
<keyword evidence="2" id="KW-1185">Reference proteome</keyword>
<dbReference type="AlphaFoldDB" id="A0ABD0KW72"/>
<gene>
    <name evidence="1" type="ORF">BaRGS_00017427</name>
</gene>
<organism evidence="1 2">
    <name type="scientific">Batillaria attramentaria</name>
    <dbReference type="NCBI Taxonomy" id="370345"/>
    <lineage>
        <taxon>Eukaryota</taxon>
        <taxon>Metazoa</taxon>
        <taxon>Spiralia</taxon>
        <taxon>Lophotrochozoa</taxon>
        <taxon>Mollusca</taxon>
        <taxon>Gastropoda</taxon>
        <taxon>Caenogastropoda</taxon>
        <taxon>Sorbeoconcha</taxon>
        <taxon>Cerithioidea</taxon>
        <taxon>Batillariidae</taxon>
        <taxon>Batillaria</taxon>
    </lineage>
</organism>
<protein>
    <submittedName>
        <fullName evidence="1">Uncharacterized protein</fullName>
    </submittedName>
</protein>
<proteinExistence type="predicted"/>
<dbReference type="Proteomes" id="UP001519460">
    <property type="component" value="Unassembled WGS sequence"/>
</dbReference>
<reference evidence="1 2" key="1">
    <citation type="journal article" date="2023" name="Sci. Data">
        <title>Genome assembly of the Korean intertidal mud-creeper Batillaria attramentaria.</title>
        <authorList>
            <person name="Patra A.K."/>
            <person name="Ho P.T."/>
            <person name="Jun S."/>
            <person name="Lee S.J."/>
            <person name="Kim Y."/>
            <person name="Won Y.J."/>
        </authorList>
    </citation>
    <scope>NUCLEOTIDE SEQUENCE [LARGE SCALE GENOMIC DNA]</scope>
    <source>
        <strain evidence="1">Wonlab-2016</strain>
    </source>
</reference>
<sequence>METYWNEAILQVVWFERPPRGKRTLVFVSARVIRCAARSKLRVLDGDFLEHPVWTTVEFVPRAIAPCRFHYTTTHTIFCSRADFALLGLGQPAAT</sequence>
<dbReference type="EMBL" id="JACVVK020000116">
    <property type="protein sequence ID" value="KAK7491326.1"/>
    <property type="molecule type" value="Genomic_DNA"/>
</dbReference>
<evidence type="ECO:0000313" key="2">
    <source>
        <dbReference type="Proteomes" id="UP001519460"/>
    </source>
</evidence>